<evidence type="ECO:0000313" key="3">
    <source>
        <dbReference type="Proteomes" id="UP000184035"/>
    </source>
</evidence>
<keyword evidence="1" id="KW-1133">Transmembrane helix</keyword>
<accession>A0A1M4WTN4</accession>
<dbReference type="AlphaFoldDB" id="A0A1M4WTN4"/>
<dbReference type="SUPFAM" id="SSF82171">
    <property type="entry name" value="DPP6 N-terminal domain-like"/>
    <property type="match status" value="1"/>
</dbReference>
<reference evidence="2 3" key="1">
    <citation type="submission" date="2016-11" db="EMBL/GenBank/DDBJ databases">
        <authorList>
            <person name="Jaros S."/>
            <person name="Januszkiewicz K."/>
            <person name="Wedrychowicz H."/>
        </authorList>
    </citation>
    <scope>NUCLEOTIDE SEQUENCE [LARGE SCALE GENOMIC DNA]</scope>
    <source>
        <strain evidence="2 3">DSM 2631</strain>
    </source>
</reference>
<dbReference type="OrthoDB" id="1630871at2"/>
<gene>
    <name evidence="2" type="ORF">SAMN05443638_1148</name>
</gene>
<protein>
    <recommendedName>
        <fullName evidence="4">Dipeptidyl peptidase IV (DPP IV) N-terminal region</fullName>
    </recommendedName>
</protein>
<evidence type="ECO:0000256" key="1">
    <source>
        <dbReference type="SAM" id="Phobius"/>
    </source>
</evidence>
<evidence type="ECO:0000313" key="2">
    <source>
        <dbReference type="EMBL" id="SHE84555.1"/>
    </source>
</evidence>
<sequence>MKKVRIIFAWVIVSLIVQVAGLLFLDKYFFQSDGSVKSKKIEVKDKAPKKLANIKVPEGSKNIKLSFDGKYISYEDSGILKVSNTWDGSTLEVKNNINSKLMNYTWLSDRHRILIGERNNNSGMLTLSYYDVAKNEKREITSISEISKKSELSSIEASTLTDVTYLKITDENKYTKIYRLDINQKLKKESLMCKSVGNIEVIPHEDRLLYEDSYNKQIYVTSPQKKLAFGKNKVKLLKVDSEDVVYVGILSGEKISEIKYGTLGENTNDWKTINLKDSVEKDDILISQKGQIFYNDSFKGELIDLSKDKKYNYKGKFISIFDDGYGTLIDSKLNIQEFK</sequence>
<dbReference type="RefSeq" id="WP_072896066.1">
    <property type="nucleotide sequence ID" value="NZ_FQVM01000014.1"/>
</dbReference>
<feature type="transmembrane region" description="Helical" evidence="1">
    <location>
        <begin position="7"/>
        <end position="25"/>
    </location>
</feature>
<keyword evidence="1" id="KW-0812">Transmembrane</keyword>
<dbReference type="STRING" id="1533.SAMN05443638_1148"/>
<proteinExistence type="predicted"/>
<dbReference type="Proteomes" id="UP000184035">
    <property type="component" value="Unassembled WGS sequence"/>
</dbReference>
<evidence type="ECO:0008006" key="4">
    <source>
        <dbReference type="Google" id="ProtNLM"/>
    </source>
</evidence>
<keyword evidence="3" id="KW-1185">Reference proteome</keyword>
<keyword evidence="1" id="KW-0472">Membrane</keyword>
<name>A0A1M4WTN4_9CLOT</name>
<organism evidence="2 3">
    <name type="scientific">Clostridium fallax</name>
    <dbReference type="NCBI Taxonomy" id="1533"/>
    <lineage>
        <taxon>Bacteria</taxon>
        <taxon>Bacillati</taxon>
        <taxon>Bacillota</taxon>
        <taxon>Clostridia</taxon>
        <taxon>Eubacteriales</taxon>
        <taxon>Clostridiaceae</taxon>
        <taxon>Clostridium</taxon>
    </lineage>
</organism>
<dbReference type="EMBL" id="FQVM01000014">
    <property type="protein sequence ID" value="SHE84555.1"/>
    <property type="molecule type" value="Genomic_DNA"/>
</dbReference>